<organism evidence="10">
    <name type="scientific">Araucaria cunninghamii</name>
    <name type="common">Hoop pine</name>
    <name type="synonym">Moreton Bay pine</name>
    <dbReference type="NCBI Taxonomy" id="56994"/>
    <lineage>
        <taxon>Eukaryota</taxon>
        <taxon>Viridiplantae</taxon>
        <taxon>Streptophyta</taxon>
        <taxon>Embryophyta</taxon>
        <taxon>Tracheophyta</taxon>
        <taxon>Spermatophyta</taxon>
        <taxon>Pinopsida</taxon>
        <taxon>Pinidae</taxon>
        <taxon>Conifers II</taxon>
        <taxon>Araucariales</taxon>
        <taxon>Araucariaceae</taxon>
        <taxon>Araucaria</taxon>
    </lineage>
</organism>
<accession>A0A0D6R488</accession>
<keyword evidence="3" id="KW-0238">DNA-binding</keyword>
<dbReference type="GO" id="GO:0003700">
    <property type="term" value="F:DNA-binding transcription factor activity"/>
    <property type="evidence" value="ECO:0007669"/>
    <property type="project" value="InterPro"/>
</dbReference>
<keyword evidence="2" id="KW-0805">Transcription regulation</keyword>
<evidence type="ECO:0000256" key="5">
    <source>
        <dbReference type="ARBA" id="ARBA00023242"/>
    </source>
</evidence>
<comment type="subcellular location">
    <subcellularLocation>
        <location evidence="1">Nucleus</location>
    </subcellularLocation>
</comment>
<feature type="signal peptide" evidence="8">
    <location>
        <begin position="1"/>
        <end position="17"/>
    </location>
</feature>
<dbReference type="GO" id="GO:0000976">
    <property type="term" value="F:transcription cis-regulatory region binding"/>
    <property type="evidence" value="ECO:0007669"/>
    <property type="project" value="TreeGrafter"/>
</dbReference>
<keyword evidence="5" id="KW-0539">Nucleus</keyword>
<dbReference type="SMART" id="SM00338">
    <property type="entry name" value="BRLZ"/>
    <property type="match status" value="1"/>
</dbReference>
<dbReference type="PANTHER" id="PTHR45764">
    <property type="entry name" value="BZIP TRANSCRIPTION FACTOR 44"/>
    <property type="match status" value="1"/>
</dbReference>
<dbReference type="EMBL" id="GCKF01036553">
    <property type="protein sequence ID" value="JAG96715.1"/>
    <property type="molecule type" value="Transcribed_RNA"/>
</dbReference>
<dbReference type="PROSITE" id="PS00036">
    <property type="entry name" value="BZIP_BASIC"/>
    <property type="match status" value="1"/>
</dbReference>
<evidence type="ECO:0000256" key="1">
    <source>
        <dbReference type="ARBA" id="ARBA00004123"/>
    </source>
</evidence>
<evidence type="ECO:0000256" key="4">
    <source>
        <dbReference type="ARBA" id="ARBA00023163"/>
    </source>
</evidence>
<proteinExistence type="predicted"/>
<evidence type="ECO:0000259" key="9">
    <source>
        <dbReference type="PROSITE" id="PS50217"/>
    </source>
</evidence>
<dbReference type="InterPro" id="IPR004827">
    <property type="entry name" value="bZIP"/>
</dbReference>
<keyword evidence="4" id="KW-0804">Transcription</keyword>
<dbReference type="InterPro" id="IPR045314">
    <property type="entry name" value="bZIP_plant_GBF1"/>
</dbReference>
<dbReference type="GO" id="GO:0045893">
    <property type="term" value="P:positive regulation of DNA-templated transcription"/>
    <property type="evidence" value="ECO:0007669"/>
    <property type="project" value="TreeGrafter"/>
</dbReference>
<evidence type="ECO:0000256" key="8">
    <source>
        <dbReference type="SAM" id="SignalP"/>
    </source>
</evidence>
<dbReference type="PANTHER" id="PTHR45764:SF38">
    <property type="entry name" value="BZIP TRANSCRIPTION FACTOR 44"/>
    <property type="match status" value="1"/>
</dbReference>
<evidence type="ECO:0000256" key="3">
    <source>
        <dbReference type="ARBA" id="ARBA00023125"/>
    </source>
</evidence>
<evidence type="ECO:0000313" key="10">
    <source>
        <dbReference type="EMBL" id="JAG96715.1"/>
    </source>
</evidence>
<dbReference type="Gene3D" id="1.20.5.170">
    <property type="match status" value="1"/>
</dbReference>
<dbReference type="CDD" id="cd14702">
    <property type="entry name" value="bZIP_plant_GBF1"/>
    <property type="match status" value="1"/>
</dbReference>
<dbReference type="SUPFAM" id="SSF57959">
    <property type="entry name" value="Leucine zipper domain"/>
    <property type="match status" value="1"/>
</dbReference>
<keyword evidence="8" id="KW-0732">Signal</keyword>
<evidence type="ECO:0000256" key="6">
    <source>
        <dbReference type="SAM" id="Coils"/>
    </source>
</evidence>
<dbReference type="PROSITE" id="PS50217">
    <property type="entry name" value="BZIP"/>
    <property type="match status" value="1"/>
</dbReference>
<protein>
    <recommendedName>
        <fullName evidence="9">BZIP domain-containing protein</fullName>
    </recommendedName>
</protein>
<reference evidence="10" key="1">
    <citation type="submission" date="2015-03" db="EMBL/GenBank/DDBJ databases">
        <title>A transcriptome of Araucaria cunninghamii, an australian fine timber species.</title>
        <authorList>
            <person name="Jing Yi C.J.Y."/>
            <person name="Yin San L.Y.S."/>
            <person name="Abdul Karim S.S."/>
            <person name="Wan Azmi N.N."/>
            <person name="Hercus R.R."/>
            <person name="Croft L.L."/>
        </authorList>
    </citation>
    <scope>NUCLEOTIDE SEQUENCE</scope>
    <source>
        <strain evidence="10">MI0301</strain>
        <tissue evidence="10">Leaf</tissue>
    </source>
</reference>
<sequence>MVLVLLLLVSGIPPRLGFFTFQRRFVWVYRFNLTTILAQTMSPPSSVPNSMMAMNPFTNSPASSGYVNPHQNSGSEEDPHQMIDVRKQKRMISNRESARRSRMRKQQHLDELRAEAARLRGENSKILTKFNLLQHNYIQLEEENSVLRSHALDLSQKLQSLNIAMQWAGMMNGLDLSSGFDNIIMGPSPTSTPSPTPIPMTSDMKSWYMPSLTATEIYQ</sequence>
<feature type="domain" description="BZIP" evidence="9">
    <location>
        <begin position="84"/>
        <end position="147"/>
    </location>
</feature>
<dbReference type="AlphaFoldDB" id="A0A0D6R488"/>
<dbReference type="Pfam" id="PF00170">
    <property type="entry name" value="bZIP_1"/>
    <property type="match status" value="1"/>
</dbReference>
<keyword evidence="6" id="KW-0175">Coiled coil</keyword>
<feature type="region of interest" description="Disordered" evidence="7">
    <location>
        <begin position="58"/>
        <end position="81"/>
    </location>
</feature>
<evidence type="ECO:0000256" key="2">
    <source>
        <dbReference type="ARBA" id="ARBA00023015"/>
    </source>
</evidence>
<feature type="chain" id="PRO_5002311615" description="BZIP domain-containing protein" evidence="8">
    <location>
        <begin position="18"/>
        <end position="219"/>
    </location>
</feature>
<dbReference type="GO" id="GO:0005634">
    <property type="term" value="C:nucleus"/>
    <property type="evidence" value="ECO:0007669"/>
    <property type="project" value="UniProtKB-SubCell"/>
</dbReference>
<feature type="compositionally biased region" description="Polar residues" evidence="7">
    <location>
        <begin position="58"/>
        <end position="74"/>
    </location>
</feature>
<dbReference type="GO" id="GO:0046982">
    <property type="term" value="F:protein heterodimerization activity"/>
    <property type="evidence" value="ECO:0007669"/>
    <property type="project" value="UniProtKB-ARBA"/>
</dbReference>
<feature type="coiled-coil region" evidence="6">
    <location>
        <begin position="95"/>
        <end position="129"/>
    </location>
</feature>
<name>A0A0D6R488_ARACU</name>
<dbReference type="FunFam" id="1.20.5.170:FF:000020">
    <property type="entry name" value="BZIP transcription factor"/>
    <property type="match status" value="1"/>
</dbReference>
<dbReference type="InterPro" id="IPR046347">
    <property type="entry name" value="bZIP_sf"/>
</dbReference>
<evidence type="ECO:0000256" key="7">
    <source>
        <dbReference type="SAM" id="MobiDB-lite"/>
    </source>
</evidence>